<dbReference type="CDD" id="cd04301">
    <property type="entry name" value="NAT_SF"/>
    <property type="match status" value="1"/>
</dbReference>
<dbReference type="Pfam" id="PF00583">
    <property type="entry name" value="Acetyltransf_1"/>
    <property type="match status" value="1"/>
</dbReference>
<dbReference type="InterPro" id="IPR000182">
    <property type="entry name" value="GNAT_dom"/>
</dbReference>
<reference evidence="2" key="1">
    <citation type="submission" date="2022-06" db="EMBL/GenBank/DDBJ databases">
        <title>Genome public.</title>
        <authorList>
            <person name="Sun Q."/>
        </authorList>
    </citation>
    <scope>NUCLEOTIDE SEQUENCE</scope>
    <source>
        <strain evidence="2">CWNU-1</strain>
    </source>
</reference>
<dbReference type="PROSITE" id="PS51186">
    <property type="entry name" value="GNAT"/>
    <property type="match status" value="1"/>
</dbReference>
<accession>A0ABT0UYT8</accession>
<dbReference type="InterPro" id="IPR016181">
    <property type="entry name" value="Acyl_CoA_acyltransferase"/>
</dbReference>
<feature type="domain" description="N-acetyltransferase" evidence="1">
    <location>
        <begin position="11"/>
        <end position="179"/>
    </location>
</feature>
<organism evidence="2 3">
    <name type="scientific">Streptomyces albipurpureus</name>
    <dbReference type="NCBI Taxonomy" id="2897419"/>
    <lineage>
        <taxon>Bacteria</taxon>
        <taxon>Bacillati</taxon>
        <taxon>Actinomycetota</taxon>
        <taxon>Actinomycetes</taxon>
        <taxon>Kitasatosporales</taxon>
        <taxon>Streptomycetaceae</taxon>
        <taxon>Streptomyces</taxon>
    </lineage>
</organism>
<proteinExistence type="predicted"/>
<name>A0ABT0UYT8_9ACTN</name>
<evidence type="ECO:0000313" key="2">
    <source>
        <dbReference type="EMBL" id="MCM2393631.1"/>
    </source>
</evidence>
<dbReference type="EMBL" id="JAMQAW010000079">
    <property type="protein sequence ID" value="MCM2393631.1"/>
    <property type="molecule type" value="Genomic_DNA"/>
</dbReference>
<protein>
    <submittedName>
        <fullName evidence="2">GNAT family N-acetyltransferase</fullName>
    </submittedName>
</protein>
<evidence type="ECO:0000259" key="1">
    <source>
        <dbReference type="PROSITE" id="PS51186"/>
    </source>
</evidence>
<comment type="caution">
    <text evidence="2">The sequence shown here is derived from an EMBL/GenBank/DDBJ whole genome shotgun (WGS) entry which is preliminary data.</text>
</comment>
<sequence>MFPEFQRYDGTAAKEITDELIDVYATVYDTPAYTDNPFFSVGSFRDRLEAAFPTEGFETVTARLNGRIVGYVHGATLPADKPWWTSLGSRRPPSLSQLANEGNVFWLRELMVLPQAQRQGLGRKIHDSIIATRPETITTLTCIVDNQPAHDAYLRWGYTIMGQIKHASESPLYNAMFLPSQR</sequence>
<gene>
    <name evidence="2" type="ORF">NBG84_36090</name>
</gene>
<keyword evidence="3" id="KW-1185">Reference proteome</keyword>
<dbReference type="Proteomes" id="UP001431429">
    <property type="component" value="Unassembled WGS sequence"/>
</dbReference>
<evidence type="ECO:0000313" key="3">
    <source>
        <dbReference type="Proteomes" id="UP001431429"/>
    </source>
</evidence>
<dbReference type="SUPFAM" id="SSF55729">
    <property type="entry name" value="Acyl-CoA N-acyltransferases (Nat)"/>
    <property type="match status" value="1"/>
</dbReference>
<dbReference type="Gene3D" id="3.40.630.30">
    <property type="match status" value="1"/>
</dbReference>
<dbReference type="RefSeq" id="WP_250923932.1">
    <property type="nucleotide sequence ID" value="NZ_JAMQAW010000079.1"/>
</dbReference>